<sequence length="118" mass="13215">MVAEVKERVDKGVEWLEGEIGERGGGDYIVVAGLRREEVIQEFRERLERLYEIDTTGSVLEDRVRGVRIYFASEEGESMGAMAVKGVVVIGEIGETSLLRGLQRRLSLHRGRLLVVKG</sequence>
<accession>A0A6M3IP53</accession>
<organism evidence="1">
    <name type="scientific">viral metagenome</name>
    <dbReference type="NCBI Taxonomy" id="1070528"/>
    <lineage>
        <taxon>unclassified sequences</taxon>
        <taxon>metagenomes</taxon>
        <taxon>organismal metagenomes</taxon>
    </lineage>
</organism>
<gene>
    <name evidence="1" type="ORF">MM415B01400_0012</name>
</gene>
<proteinExistence type="predicted"/>
<evidence type="ECO:0000313" key="1">
    <source>
        <dbReference type="EMBL" id="QJA58857.1"/>
    </source>
</evidence>
<protein>
    <submittedName>
        <fullName evidence="1">Uncharacterized protein</fullName>
    </submittedName>
</protein>
<name>A0A6M3IP53_9ZZZZ</name>
<reference evidence="1" key="1">
    <citation type="submission" date="2020-03" db="EMBL/GenBank/DDBJ databases">
        <title>The deep terrestrial virosphere.</title>
        <authorList>
            <person name="Holmfeldt K."/>
            <person name="Nilsson E."/>
            <person name="Simone D."/>
            <person name="Lopez-Fernandez M."/>
            <person name="Wu X."/>
            <person name="de Brujin I."/>
            <person name="Lundin D."/>
            <person name="Andersson A."/>
            <person name="Bertilsson S."/>
            <person name="Dopson M."/>
        </authorList>
    </citation>
    <scope>NUCLEOTIDE SEQUENCE</scope>
    <source>
        <strain evidence="1">MM415B01400</strain>
    </source>
</reference>
<dbReference type="EMBL" id="MT141342">
    <property type="protein sequence ID" value="QJA58857.1"/>
    <property type="molecule type" value="Genomic_DNA"/>
</dbReference>
<dbReference type="AlphaFoldDB" id="A0A6M3IP53"/>